<feature type="region of interest" description="Disordered" evidence="1">
    <location>
        <begin position="650"/>
        <end position="673"/>
    </location>
</feature>
<dbReference type="GO" id="GO:0003723">
    <property type="term" value="F:RNA binding"/>
    <property type="evidence" value="ECO:0007669"/>
    <property type="project" value="TreeGrafter"/>
</dbReference>
<accession>A0A061IV25</accession>
<dbReference type="Pfam" id="PF03159">
    <property type="entry name" value="XRN_N"/>
    <property type="match status" value="1"/>
</dbReference>
<dbReference type="InterPro" id="IPR004859">
    <property type="entry name" value="Xrn1_N"/>
</dbReference>
<dbReference type="InterPro" id="IPR027073">
    <property type="entry name" value="5_3_exoribonuclease"/>
</dbReference>
<gene>
    <name evidence="3" type="ORF">TRSC58_05335</name>
</gene>
<dbReference type="PANTHER" id="PTHR12341">
    <property type="entry name" value="5'-&gt;3' EXORIBONUCLEASE"/>
    <property type="match status" value="1"/>
</dbReference>
<reference evidence="3 4" key="1">
    <citation type="submission" date="2013-07" db="EMBL/GenBank/DDBJ databases">
        <authorList>
            <person name="Stoco P.H."/>
            <person name="Wagner G."/>
            <person name="Gerber A."/>
            <person name="Zaha A."/>
            <person name="Thompson C."/>
            <person name="Bartholomeu D.C."/>
            <person name="Luckemeyer D.D."/>
            <person name="Bahia D."/>
            <person name="Loreto E."/>
            <person name="Prestes E.B."/>
            <person name="Lima F.M."/>
            <person name="Rodrigues-Luiz G."/>
            <person name="Vallejo G.A."/>
            <person name="Filho J.F."/>
            <person name="Monteiro K.M."/>
            <person name="Tyler K.M."/>
            <person name="de Almeida L.G."/>
            <person name="Ortiz M.F."/>
            <person name="Siervo M.A."/>
            <person name="de Moraes M.H."/>
            <person name="Cunha O.L."/>
            <person name="Mendonca-Neto R."/>
            <person name="Silva R."/>
            <person name="Teixeira S.M."/>
            <person name="Murta S.M."/>
            <person name="Sincero T.C."/>
            <person name="Mendes T.A."/>
            <person name="Urmenyi T.P."/>
            <person name="Silva V.G."/>
            <person name="da Rocha W.D."/>
            <person name="Andersson B."/>
            <person name="Romanha A.J."/>
            <person name="Steindel M."/>
            <person name="de Vasconcelos A.T."/>
            <person name="Grisard E.C."/>
        </authorList>
    </citation>
    <scope>NUCLEOTIDE SEQUENCE [LARGE SCALE GENOMIC DNA]</scope>
    <source>
        <strain evidence="3 4">SC58</strain>
    </source>
</reference>
<feature type="domain" description="Xrn1 N-terminal" evidence="2">
    <location>
        <begin position="60"/>
        <end position="242"/>
    </location>
</feature>
<evidence type="ECO:0000256" key="1">
    <source>
        <dbReference type="SAM" id="MobiDB-lite"/>
    </source>
</evidence>
<evidence type="ECO:0000259" key="2">
    <source>
        <dbReference type="Pfam" id="PF03159"/>
    </source>
</evidence>
<dbReference type="AlphaFoldDB" id="A0A061IV25"/>
<dbReference type="GO" id="GO:0005634">
    <property type="term" value="C:nucleus"/>
    <property type="evidence" value="ECO:0007669"/>
    <property type="project" value="TreeGrafter"/>
</dbReference>
<protein>
    <recommendedName>
        <fullName evidence="2">Xrn1 N-terminal domain-containing protein</fullName>
    </recommendedName>
</protein>
<proteinExistence type="predicted"/>
<evidence type="ECO:0000313" key="4">
    <source>
        <dbReference type="Proteomes" id="UP000031737"/>
    </source>
</evidence>
<dbReference type="GO" id="GO:0000956">
    <property type="term" value="P:nuclear-transcribed mRNA catabolic process"/>
    <property type="evidence" value="ECO:0007669"/>
    <property type="project" value="TreeGrafter"/>
</dbReference>
<feature type="region of interest" description="Disordered" evidence="1">
    <location>
        <begin position="707"/>
        <end position="832"/>
    </location>
</feature>
<evidence type="ECO:0000313" key="3">
    <source>
        <dbReference type="EMBL" id="ESL06983.1"/>
    </source>
</evidence>
<comment type="caution">
    <text evidence="3">The sequence shown here is derived from an EMBL/GenBank/DDBJ whole genome shotgun (WGS) entry which is preliminary data.</text>
</comment>
<dbReference type="Proteomes" id="UP000031737">
    <property type="component" value="Unassembled WGS sequence"/>
</dbReference>
<dbReference type="GO" id="GO:0004534">
    <property type="term" value="F:5'-3' RNA exonuclease activity"/>
    <property type="evidence" value="ECO:0007669"/>
    <property type="project" value="TreeGrafter"/>
</dbReference>
<keyword evidence="4" id="KW-1185">Reference proteome</keyword>
<dbReference type="EMBL" id="AUPL01005335">
    <property type="protein sequence ID" value="ESL06983.1"/>
    <property type="molecule type" value="Genomic_DNA"/>
</dbReference>
<sequence length="832" mass="90759">MGVLGLRKFIDASSCTRFLPETAQDAEAPSCAHSGETTHAAAAAATTGDHPALFSSPTVTPHADHILVDLNCIIHACFGRGASTATKREVVQAVLEQLRVLLTLVVVPRLSLTICVDGPAPYAKLQTQRLRRRRLVLLDTSGAQQLTPLAVTPGSLFLVELENALAAQFKLRGGRGFLPHFVPVFLHGSTVAGEGEAKIARALAHLATAAFPRGERYDPNHTVVVVGNDIDLTLTCLGATQYHNLFVVGPSSMQLISVAEMLYRWLRSGTQGTGEFRLTVQELASVRVDFVFLFLLNGGDHYAGVGDMAHILWKRYRTVRAASMQRCLVAPDLTSIDVEFLSDILQASDYSGGSEAEVGMELLRATLWALYTTVTGVCPDYQYVPAPTSPHLNHLREAVVHCLKHRRGIRIHPQRGSNAPLTPLETFIALMPTEAGLPSGVAQALRSSRRYDSVAQQLLTSNDPAVVAAAAKQAVAAACGYLTVSEQCLRDFTLPVQLNVPQPPRRLSRHEQHRMLATKGRIEREEPIPFVEQVTLPETFCYLDATYPSYVKELLFLSPFDGGAETQSSGNHDVTVAVQPFAPNAVRGPRGRLRGKRGGSEVAVRRIPVHMQSSEEVSAMQQMQMTLEQTSSLRMPEGRDKKTLRRLKKRLNAQRHLVEKQLRSGESGTEAKRHMFRQGDKAFLAELRQFLGEDDGSVRQLLLDDGNGAERNSAQQGNAKKRKAKTSGSAAKAAPRGRKRGREPTDTSSVKPSSEGGGRRESPNSESRGAKRRRREGNCTVSHNHTTPAAAGMRETTPRGAAGNRLAKPLPQPSRSKRQANRRKKKAAAKSD</sequence>
<feature type="compositionally biased region" description="Basic residues" evidence="1">
    <location>
        <begin position="815"/>
        <end position="832"/>
    </location>
</feature>
<organism evidence="3 4">
    <name type="scientific">Trypanosoma rangeli SC58</name>
    <dbReference type="NCBI Taxonomy" id="429131"/>
    <lineage>
        <taxon>Eukaryota</taxon>
        <taxon>Discoba</taxon>
        <taxon>Euglenozoa</taxon>
        <taxon>Kinetoplastea</taxon>
        <taxon>Metakinetoplastina</taxon>
        <taxon>Trypanosomatida</taxon>
        <taxon>Trypanosomatidae</taxon>
        <taxon>Trypanosoma</taxon>
        <taxon>Herpetosoma</taxon>
    </lineage>
</organism>
<dbReference type="Gene3D" id="3.40.50.12390">
    <property type="match status" value="1"/>
</dbReference>
<feature type="compositionally biased region" description="Basic and acidic residues" evidence="1">
    <location>
        <begin position="656"/>
        <end position="673"/>
    </location>
</feature>
<dbReference type="PANTHER" id="PTHR12341:SF73">
    <property type="entry name" value="XRN1 N-TERMINAL DOMAIN-CONTAINING PROTEIN"/>
    <property type="match status" value="1"/>
</dbReference>
<dbReference type="OrthoDB" id="372487at2759"/>
<name>A0A061IV25_TRYRA</name>
<dbReference type="VEuPathDB" id="TriTrypDB:TRSC58_05335"/>